<evidence type="ECO:0000313" key="7">
    <source>
        <dbReference type="Proteomes" id="UP001302486"/>
    </source>
</evidence>
<keyword evidence="1 3" id="KW-0472">Membrane</keyword>
<dbReference type="Pfam" id="PF07715">
    <property type="entry name" value="Plug"/>
    <property type="match status" value="1"/>
</dbReference>
<dbReference type="PROSITE" id="PS52016">
    <property type="entry name" value="TONB_DEPENDENT_REC_3"/>
    <property type="match status" value="1"/>
</dbReference>
<dbReference type="InterPro" id="IPR012910">
    <property type="entry name" value="Plug_dom"/>
</dbReference>
<proteinExistence type="inferred from homology"/>
<dbReference type="PANTHER" id="PTHR34978:SF3">
    <property type="entry name" value="SLR0241 PROTEIN"/>
    <property type="match status" value="1"/>
</dbReference>
<evidence type="ECO:0000256" key="3">
    <source>
        <dbReference type="SAM" id="Phobius"/>
    </source>
</evidence>
<dbReference type="SUPFAM" id="SSF56935">
    <property type="entry name" value="Porins"/>
    <property type="match status" value="1"/>
</dbReference>
<keyword evidence="1" id="KW-0998">Cell outer membrane</keyword>
<keyword evidence="1 3" id="KW-0812">Transmembrane</keyword>
<dbReference type="InterPro" id="IPR039426">
    <property type="entry name" value="TonB-dep_rcpt-like"/>
</dbReference>
<reference evidence="7" key="1">
    <citation type="submission" date="2024-06" db="EMBL/GenBank/DDBJ databases">
        <title>Hwangdonia haimaensis gen. nov., sp. nov., a member of the family Flavobacteriaceae isolated from the haima cold seep.</title>
        <authorList>
            <person name="Li J."/>
        </authorList>
    </citation>
    <scope>NUCLEOTIDE SEQUENCE [LARGE SCALE GENOMIC DNA]</scope>
    <source>
        <strain evidence="7">SCSIO 19198</strain>
    </source>
</reference>
<sequence>MEYLLKASAVIAIFYLCYKLFLQRDTFFESNRWFLLLGLVTAFALPYVVIPIYIEYTPMPIQNFVINDASVLAETPETPFNIWHLAFVIYTIGVVLFSVRFLMQLGSLALLIVKNKKHKQNGFTFIETQKETPPFSFFRWIVFNQNQFKETELQHIIAHEKVHVKQYHSIDILISQIAAIIFWFNPITWFYKKDLQQNLEFIADYKAQKQSGCKKSYQHLLLKTSVPNQHMAITNNFYNSLIKKRIVMLHKSKSKKINLLKYTLVLPFLALFLMGFNTEKVYVEKVLDNDSSNKTTNKVVQQEIRKENDKIKIIFRKNLSDKDLNKIKKKLQNMGVVFTYSELKRNAKGEITKIITKFETEGGSCIYNSDQSPIEPFYYFKHEETCGVGGIEHIKTVNDEFDFNNSKTLDFGSSKNSHNSKTKLKRTTAKQKPNTQKIKSFSVTITKNFTDKDFENAIKKGKEKGVSLKFSKIKRNSKNEIIGIFAEFKTENGSGNYSLNGDKPIKSFTYKQNSEGFGFGTEIKTKYVISKSGKVIDTLHSKNKNGYVFITSDSIHFYENQKALIADSIHFNKNDGKKGKYAIVESHSNVEVISDEDHDENVEVIVESDGSNEAEDVIILKSGKPLGKSYKIKTIGKSNGNDKIHISTDSDKEPLYILDGKKIKKNKLDAINPNDIESVTVLKGESAIDKYGKKAKDGVVEITSKKKN</sequence>
<dbReference type="PANTHER" id="PTHR34978">
    <property type="entry name" value="POSSIBLE SENSOR-TRANSDUCER PROTEIN BLAR"/>
    <property type="match status" value="1"/>
</dbReference>
<feature type="transmembrane region" description="Helical" evidence="3">
    <location>
        <begin position="259"/>
        <end position="276"/>
    </location>
</feature>
<dbReference type="KEGG" id="hws:RNZ46_03500"/>
<keyword evidence="1" id="KW-0813">Transport</keyword>
<dbReference type="Proteomes" id="UP001302486">
    <property type="component" value="Chromosome"/>
</dbReference>
<dbReference type="Pfam" id="PF05569">
    <property type="entry name" value="Peptidase_M56"/>
    <property type="match status" value="1"/>
</dbReference>
<dbReference type="InterPro" id="IPR037066">
    <property type="entry name" value="Plug_dom_sf"/>
</dbReference>
<keyword evidence="1" id="KW-1134">Transmembrane beta strand</keyword>
<feature type="transmembrane region" description="Helical" evidence="3">
    <location>
        <begin position="34"/>
        <end position="54"/>
    </location>
</feature>
<dbReference type="AlphaFoldDB" id="A0AA97ENB4"/>
<dbReference type="InterPro" id="IPR052173">
    <property type="entry name" value="Beta-lactam_resp_regulator"/>
</dbReference>
<keyword evidence="3" id="KW-1133">Transmembrane helix</keyword>
<evidence type="ECO:0000256" key="1">
    <source>
        <dbReference type="PROSITE-ProRule" id="PRU01360"/>
    </source>
</evidence>
<dbReference type="RefSeq" id="WP_316984000.1">
    <property type="nucleotide sequence ID" value="NZ_CP136521.1"/>
</dbReference>
<dbReference type="EMBL" id="CP136521">
    <property type="protein sequence ID" value="WOD44332.1"/>
    <property type="molecule type" value="Genomic_DNA"/>
</dbReference>
<feature type="compositionally biased region" description="Basic residues" evidence="2">
    <location>
        <begin position="418"/>
        <end position="429"/>
    </location>
</feature>
<comment type="subcellular location">
    <subcellularLocation>
        <location evidence="1">Cell outer membrane</location>
        <topology evidence="1">Multi-pass membrane protein</topology>
    </subcellularLocation>
</comment>
<evidence type="ECO:0000313" key="6">
    <source>
        <dbReference type="EMBL" id="WOD44332.1"/>
    </source>
</evidence>
<protein>
    <submittedName>
        <fullName evidence="6">M56 family metallopeptidase</fullName>
    </submittedName>
</protein>
<name>A0AA97ENB4_9FLAO</name>
<organism evidence="6 7">
    <name type="scientific">Hwangdonia lutea</name>
    <dbReference type="NCBI Taxonomy" id="3075823"/>
    <lineage>
        <taxon>Bacteria</taxon>
        <taxon>Pseudomonadati</taxon>
        <taxon>Bacteroidota</taxon>
        <taxon>Flavobacteriia</taxon>
        <taxon>Flavobacteriales</taxon>
        <taxon>Flavobacteriaceae</taxon>
        <taxon>Hwangdonia</taxon>
    </lineage>
</organism>
<evidence type="ECO:0000259" key="4">
    <source>
        <dbReference type="Pfam" id="PF05569"/>
    </source>
</evidence>
<feature type="transmembrane region" description="Helical" evidence="3">
    <location>
        <begin position="6"/>
        <end position="22"/>
    </location>
</feature>
<dbReference type="CDD" id="cd07341">
    <property type="entry name" value="M56_BlaR1_MecR1_like"/>
    <property type="match status" value="1"/>
</dbReference>
<keyword evidence="7" id="KW-1185">Reference proteome</keyword>
<dbReference type="Gene3D" id="2.170.130.10">
    <property type="entry name" value="TonB-dependent receptor, plug domain"/>
    <property type="match status" value="1"/>
</dbReference>
<accession>A0AA97ENB4</accession>
<gene>
    <name evidence="6" type="ORF">RNZ46_03500</name>
</gene>
<dbReference type="InterPro" id="IPR008756">
    <property type="entry name" value="Peptidase_M56"/>
</dbReference>
<dbReference type="GO" id="GO:0009279">
    <property type="term" value="C:cell outer membrane"/>
    <property type="evidence" value="ECO:0007669"/>
    <property type="project" value="UniProtKB-SubCell"/>
</dbReference>
<feature type="region of interest" description="Disordered" evidence="2">
    <location>
        <begin position="412"/>
        <end position="431"/>
    </location>
</feature>
<feature type="transmembrane region" description="Helical" evidence="3">
    <location>
        <begin position="82"/>
        <end position="113"/>
    </location>
</feature>
<feature type="domain" description="TonB-dependent receptor plug" evidence="5">
    <location>
        <begin position="638"/>
        <end position="699"/>
    </location>
</feature>
<comment type="similarity">
    <text evidence="1">Belongs to the TonB-dependent receptor family.</text>
</comment>
<evidence type="ECO:0000259" key="5">
    <source>
        <dbReference type="Pfam" id="PF07715"/>
    </source>
</evidence>
<evidence type="ECO:0000256" key="2">
    <source>
        <dbReference type="SAM" id="MobiDB-lite"/>
    </source>
</evidence>
<feature type="domain" description="Peptidase M56" evidence="4">
    <location>
        <begin position="145"/>
        <end position="249"/>
    </location>
</feature>